<evidence type="ECO:0000256" key="1">
    <source>
        <dbReference type="ARBA" id="ARBA00001286"/>
    </source>
</evidence>
<dbReference type="InterPro" id="IPR001497">
    <property type="entry name" value="MethylDNA_cys_MeTrfase_AS"/>
</dbReference>
<dbReference type="PANTHER" id="PTHR46460:SF1">
    <property type="entry name" value="METHYLATED-DNA--PROTEIN-CYSTEINE METHYLTRANSFERASE"/>
    <property type="match status" value="1"/>
</dbReference>
<dbReference type="Gene3D" id="3.30.160.70">
    <property type="entry name" value="Methylated DNA-protein cysteine methyltransferase domain"/>
    <property type="match status" value="1"/>
</dbReference>
<evidence type="ECO:0000256" key="7">
    <source>
        <dbReference type="ARBA" id="ARBA00022679"/>
    </source>
</evidence>
<feature type="domain" description="Methylated-DNA-[protein]-cysteine S-methyltransferase DNA binding" evidence="11">
    <location>
        <begin position="73"/>
        <end position="155"/>
    </location>
</feature>
<evidence type="ECO:0000256" key="2">
    <source>
        <dbReference type="ARBA" id="ARBA00003317"/>
    </source>
</evidence>
<keyword evidence="6 12" id="KW-0489">Methyltransferase</keyword>
<reference evidence="12 13" key="1">
    <citation type="submission" date="2020-07" db="EMBL/GenBank/DDBJ databases">
        <title>Sequencing the genomes of 1000 actinobacteria strains.</title>
        <authorList>
            <person name="Klenk H.-P."/>
        </authorList>
    </citation>
    <scope>NUCLEOTIDE SEQUENCE [LARGE SCALE GENOMIC DNA]</scope>
    <source>
        <strain evidence="12 13">DSM 100723</strain>
    </source>
</reference>
<evidence type="ECO:0000256" key="3">
    <source>
        <dbReference type="ARBA" id="ARBA00008711"/>
    </source>
</evidence>
<keyword evidence="9" id="KW-0234">DNA repair</keyword>
<accession>A0A7W3IVJ4</accession>
<evidence type="ECO:0000256" key="10">
    <source>
        <dbReference type="ARBA" id="ARBA00049348"/>
    </source>
</evidence>
<dbReference type="RefSeq" id="WP_328823910.1">
    <property type="nucleotide sequence ID" value="NZ_JACGWT010000006.1"/>
</dbReference>
<comment type="catalytic activity">
    <reaction evidence="10">
        <text>a 6-O-methyl-2'-deoxyguanosine in DNA + L-cysteinyl-[protein] = S-methyl-L-cysteinyl-[protein] + a 2'-deoxyguanosine in DNA</text>
        <dbReference type="Rhea" id="RHEA:24000"/>
        <dbReference type="Rhea" id="RHEA-COMP:10131"/>
        <dbReference type="Rhea" id="RHEA-COMP:10132"/>
        <dbReference type="Rhea" id="RHEA-COMP:11367"/>
        <dbReference type="Rhea" id="RHEA-COMP:11368"/>
        <dbReference type="ChEBI" id="CHEBI:29950"/>
        <dbReference type="ChEBI" id="CHEBI:82612"/>
        <dbReference type="ChEBI" id="CHEBI:85445"/>
        <dbReference type="ChEBI" id="CHEBI:85448"/>
        <dbReference type="EC" id="2.1.1.63"/>
    </reaction>
</comment>
<evidence type="ECO:0000256" key="6">
    <source>
        <dbReference type="ARBA" id="ARBA00022603"/>
    </source>
</evidence>
<proteinExistence type="inferred from homology"/>
<dbReference type="SUPFAM" id="SSF53155">
    <property type="entry name" value="Methylated DNA-protein cysteine methyltransferase domain"/>
    <property type="match status" value="1"/>
</dbReference>
<dbReference type="GO" id="GO:0006281">
    <property type="term" value="P:DNA repair"/>
    <property type="evidence" value="ECO:0007669"/>
    <property type="project" value="UniProtKB-KW"/>
</dbReference>
<dbReference type="InterPro" id="IPR014048">
    <property type="entry name" value="MethylDNA_cys_MeTrfase_DNA-bd"/>
</dbReference>
<dbReference type="SUPFAM" id="SSF46767">
    <property type="entry name" value="Methylated DNA-protein cysteine methyltransferase, C-terminal domain"/>
    <property type="match status" value="1"/>
</dbReference>
<dbReference type="PROSITE" id="PS00374">
    <property type="entry name" value="MGMT"/>
    <property type="match status" value="1"/>
</dbReference>
<protein>
    <recommendedName>
        <fullName evidence="5">Methylated-DNA--protein-cysteine methyltransferase</fullName>
        <ecNumber evidence="4">2.1.1.63</ecNumber>
    </recommendedName>
</protein>
<dbReference type="Proteomes" id="UP000523079">
    <property type="component" value="Unassembled WGS sequence"/>
</dbReference>
<dbReference type="PANTHER" id="PTHR46460">
    <property type="entry name" value="METHYLATED-DNA--PROTEIN-CYSTEINE METHYLTRANSFERASE"/>
    <property type="match status" value="1"/>
</dbReference>
<dbReference type="AlphaFoldDB" id="A0A7W3IVJ4"/>
<name>A0A7W3IVJ4_9ACTN</name>
<dbReference type="GO" id="GO:0003908">
    <property type="term" value="F:methylated-DNA-[protein]-cysteine S-methyltransferase activity"/>
    <property type="evidence" value="ECO:0007669"/>
    <property type="project" value="UniProtKB-EC"/>
</dbReference>
<keyword evidence="13" id="KW-1185">Reference proteome</keyword>
<keyword evidence="8" id="KW-0227">DNA damage</keyword>
<dbReference type="InterPro" id="IPR036631">
    <property type="entry name" value="MGMT_N_sf"/>
</dbReference>
<comment type="function">
    <text evidence="2">Involved in the cellular defense against the biological effects of O6-methylguanine (O6-MeG) and O4-methylthymine (O4-MeT) in DNA. Repairs the methylated nucleobase in DNA by stoichiometrically transferring the methyl group to a cysteine residue in the enzyme. This is a suicide reaction: the enzyme is irreversibly inactivated.</text>
</comment>
<evidence type="ECO:0000313" key="12">
    <source>
        <dbReference type="EMBL" id="MBA8795965.1"/>
    </source>
</evidence>
<gene>
    <name evidence="12" type="ORF">FHX74_003606</name>
</gene>
<dbReference type="Gene3D" id="1.10.10.10">
    <property type="entry name" value="Winged helix-like DNA-binding domain superfamily/Winged helix DNA-binding domain"/>
    <property type="match status" value="1"/>
</dbReference>
<dbReference type="InterPro" id="IPR036388">
    <property type="entry name" value="WH-like_DNA-bd_sf"/>
</dbReference>
<evidence type="ECO:0000256" key="4">
    <source>
        <dbReference type="ARBA" id="ARBA00011918"/>
    </source>
</evidence>
<keyword evidence="7 12" id="KW-0808">Transferase</keyword>
<comment type="catalytic activity">
    <reaction evidence="1">
        <text>a 4-O-methyl-thymidine in DNA + L-cysteinyl-[protein] = a thymidine in DNA + S-methyl-L-cysteinyl-[protein]</text>
        <dbReference type="Rhea" id="RHEA:53428"/>
        <dbReference type="Rhea" id="RHEA-COMP:10131"/>
        <dbReference type="Rhea" id="RHEA-COMP:10132"/>
        <dbReference type="Rhea" id="RHEA-COMP:13555"/>
        <dbReference type="Rhea" id="RHEA-COMP:13556"/>
        <dbReference type="ChEBI" id="CHEBI:29950"/>
        <dbReference type="ChEBI" id="CHEBI:82612"/>
        <dbReference type="ChEBI" id="CHEBI:137386"/>
        <dbReference type="ChEBI" id="CHEBI:137387"/>
        <dbReference type="EC" id="2.1.1.63"/>
    </reaction>
</comment>
<dbReference type="Pfam" id="PF01035">
    <property type="entry name" value="DNA_binding_1"/>
    <property type="match status" value="1"/>
</dbReference>
<evidence type="ECO:0000259" key="11">
    <source>
        <dbReference type="Pfam" id="PF01035"/>
    </source>
</evidence>
<comment type="similarity">
    <text evidence="3">Belongs to the MGMT family.</text>
</comment>
<organism evidence="12 13">
    <name type="scientific">Microlunatus kandeliicorticis</name>
    <dbReference type="NCBI Taxonomy" id="1759536"/>
    <lineage>
        <taxon>Bacteria</taxon>
        <taxon>Bacillati</taxon>
        <taxon>Actinomycetota</taxon>
        <taxon>Actinomycetes</taxon>
        <taxon>Propionibacteriales</taxon>
        <taxon>Propionibacteriaceae</taxon>
        <taxon>Microlunatus</taxon>
    </lineage>
</organism>
<dbReference type="GO" id="GO:0032259">
    <property type="term" value="P:methylation"/>
    <property type="evidence" value="ECO:0007669"/>
    <property type="project" value="UniProtKB-KW"/>
</dbReference>
<dbReference type="InterPro" id="IPR036217">
    <property type="entry name" value="MethylDNA_cys_MeTrfase_DNAb"/>
</dbReference>
<evidence type="ECO:0000313" key="13">
    <source>
        <dbReference type="Proteomes" id="UP000523079"/>
    </source>
</evidence>
<evidence type="ECO:0000256" key="9">
    <source>
        <dbReference type="ARBA" id="ARBA00023204"/>
    </source>
</evidence>
<dbReference type="EMBL" id="JACGWT010000006">
    <property type="protein sequence ID" value="MBA8795965.1"/>
    <property type="molecule type" value="Genomic_DNA"/>
</dbReference>
<evidence type="ECO:0000256" key="5">
    <source>
        <dbReference type="ARBA" id="ARBA00015377"/>
    </source>
</evidence>
<sequence length="162" mass="17319">MEFASLPSPVGTIGVLADAAGLHRVGWGMRRPADAVVGGDHAQAAVEELRRYFTGEHRRFALGYDLSRLEPATRAVLTALAETVAWGETVTYGELARRSGTGLPPRAVGAVMGSNPVPLVIPCHRVLAADGLGGFSGGDRGRERETKLWLLEHEEALPPTLW</sequence>
<dbReference type="NCBIfam" id="TIGR00589">
    <property type="entry name" value="ogt"/>
    <property type="match status" value="1"/>
</dbReference>
<evidence type="ECO:0000256" key="8">
    <source>
        <dbReference type="ARBA" id="ARBA00022763"/>
    </source>
</evidence>
<comment type="caution">
    <text evidence="12">The sequence shown here is derived from an EMBL/GenBank/DDBJ whole genome shotgun (WGS) entry which is preliminary data.</text>
</comment>
<dbReference type="CDD" id="cd06445">
    <property type="entry name" value="ATase"/>
    <property type="match status" value="1"/>
</dbReference>
<dbReference type="EC" id="2.1.1.63" evidence="4"/>